<evidence type="ECO:0000313" key="1">
    <source>
        <dbReference type="EMBL" id="KKK75366.1"/>
    </source>
</evidence>
<accession>A0A0F9AT80</accession>
<proteinExistence type="predicted"/>
<gene>
    <name evidence="1" type="ORF">LCGC14_2874430</name>
</gene>
<organism evidence="1">
    <name type="scientific">marine sediment metagenome</name>
    <dbReference type="NCBI Taxonomy" id="412755"/>
    <lineage>
        <taxon>unclassified sequences</taxon>
        <taxon>metagenomes</taxon>
        <taxon>ecological metagenomes</taxon>
    </lineage>
</organism>
<comment type="caution">
    <text evidence="1">The sequence shown here is derived from an EMBL/GenBank/DDBJ whole genome shotgun (WGS) entry which is preliminary data.</text>
</comment>
<sequence length="190" mass="20227">MPTGEIVPDTDGPLTEWSVIGGTGTHESAIDEARASPNTADRIRGDQPSGDDNVVDMFGMSTFTMLGVITQIEVFAYATNNPTYGGDAEIDFYVDGVWQGYQYINVGGEYGWRSVTFAGLSMSQTDLNICGIRIRADLAVSKTGIDIACVYAVVTYTPAGYGHDFIGVPAANIDNVIGVPTENIDKIIGV</sequence>
<dbReference type="EMBL" id="LAZR01055900">
    <property type="protein sequence ID" value="KKK75366.1"/>
    <property type="molecule type" value="Genomic_DNA"/>
</dbReference>
<name>A0A0F9AT80_9ZZZZ</name>
<protein>
    <submittedName>
        <fullName evidence="1">Uncharacterized protein</fullName>
    </submittedName>
</protein>
<dbReference type="AlphaFoldDB" id="A0A0F9AT80"/>
<reference evidence="1" key="1">
    <citation type="journal article" date="2015" name="Nature">
        <title>Complex archaea that bridge the gap between prokaryotes and eukaryotes.</title>
        <authorList>
            <person name="Spang A."/>
            <person name="Saw J.H."/>
            <person name="Jorgensen S.L."/>
            <person name="Zaremba-Niedzwiedzka K."/>
            <person name="Martijn J."/>
            <person name="Lind A.E."/>
            <person name="van Eijk R."/>
            <person name="Schleper C."/>
            <person name="Guy L."/>
            <person name="Ettema T.J."/>
        </authorList>
    </citation>
    <scope>NUCLEOTIDE SEQUENCE</scope>
</reference>